<evidence type="ECO:0000313" key="11">
    <source>
        <dbReference type="EMBL" id="OJG17876.1"/>
    </source>
</evidence>
<dbReference type="GO" id="GO:0006430">
    <property type="term" value="P:lysyl-tRNA aminoacylation"/>
    <property type="evidence" value="ECO:0007669"/>
    <property type="project" value="UniProtKB-UniRule"/>
</dbReference>
<dbReference type="SUPFAM" id="SSF48163">
    <property type="entry name" value="An anticodon-binding domain of class I aminoacyl-tRNA synthetases"/>
    <property type="match status" value="1"/>
</dbReference>
<dbReference type="EMBL" id="JXKH01000006">
    <property type="protein sequence ID" value="OJG17876.1"/>
    <property type="molecule type" value="Genomic_DNA"/>
</dbReference>
<dbReference type="Proteomes" id="UP000181884">
    <property type="component" value="Unassembled WGS sequence"/>
</dbReference>
<feature type="short sequence motif" description="'HIGH' region" evidence="10">
    <location>
        <begin position="29"/>
        <end position="37"/>
    </location>
</feature>
<proteinExistence type="inferred from homology"/>
<dbReference type="HAMAP" id="MF_00177">
    <property type="entry name" value="Lys_tRNA_synth_class1"/>
    <property type="match status" value="1"/>
</dbReference>
<evidence type="ECO:0000256" key="4">
    <source>
        <dbReference type="ARBA" id="ARBA00022598"/>
    </source>
</evidence>
<keyword evidence="8 10" id="KW-0030">Aminoacyl-tRNA synthetase</keyword>
<dbReference type="GO" id="GO:0005524">
    <property type="term" value="F:ATP binding"/>
    <property type="evidence" value="ECO:0007669"/>
    <property type="project" value="UniProtKB-UniRule"/>
</dbReference>
<protein>
    <recommendedName>
        <fullName evidence="10">Lysine--tRNA ligase</fullName>
        <ecNumber evidence="10">6.1.1.6</ecNumber>
    </recommendedName>
    <alternativeName>
        <fullName evidence="10">Lysyl-tRNA synthetase</fullName>
        <shortName evidence="10">LysRS</shortName>
    </alternativeName>
</protein>
<evidence type="ECO:0000256" key="8">
    <source>
        <dbReference type="ARBA" id="ARBA00023146"/>
    </source>
</evidence>
<dbReference type="PANTHER" id="PTHR37940:SF1">
    <property type="entry name" value="LYSINE--TRNA LIGASE"/>
    <property type="match status" value="1"/>
</dbReference>
<keyword evidence="7 10" id="KW-0648">Protein biosynthesis</keyword>
<evidence type="ECO:0000313" key="12">
    <source>
        <dbReference type="Proteomes" id="UP000181884"/>
    </source>
</evidence>
<evidence type="ECO:0000256" key="6">
    <source>
        <dbReference type="ARBA" id="ARBA00022840"/>
    </source>
</evidence>
<dbReference type="PANTHER" id="PTHR37940">
    <property type="entry name" value="LYSINE--TRNA LIGASE"/>
    <property type="match status" value="1"/>
</dbReference>
<dbReference type="GO" id="GO:0000049">
    <property type="term" value="F:tRNA binding"/>
    <property type="evidence" value="ECO:0007669"/>
    <property type="project" value="InterPro"/>
</dbReference>
<keyword evidence="12" id="KW-1185">Reference proteome</keyword>
<comment type="catalytic activity">
    <reaction evidence="9 10">
        <text>tRNA(Lys) + L-lysine + ATP = L-lysyl-tRNA(Lys) + AMP + diphosphate</text>
        <dbReference type="Rhea" id="RHEA:20792"/>
        <dbReference type="Rhea" id="RHEA-COMP:9696"/>
        <dbReference type="Rhea" id="RHEA-COMP:9697"/>
        <dbReference type="ChEBI" id="CHEBI:30616"/>
        <dbReference type="ChEBI" id="CHEBI:32551"/>
        <dbReference type="ChEBI" id="CHEBI:33019"/>
        <dbReference type="ChEBI" id="CHEBI:78442"/>
        <dbReference type="ChEBI" id="CHEBI:78529"/>
        <dbReference type="ChEBI" id="CHEBI:456215"/>
        <dbReference type="EC" id="6.1.1.6"/>
    </reaction>
</comment>
<dbReference type="InterPro" id="IPR001412">
    <property type="entry name" value="aa-tRNA-synth_I_CS"/>
</dbReference>
<dbReference type="PROSITE" id="PS00178">
    <property type="entry name" value="AA_TRNA_LIGASE_I"/>
    <property type="match status" value="1"/>
</dbReference>
<dbReference type="AlphaFoldDB" id="A0A1L8RDN5"/>
<comment type="caution">
    <text evidence="11">The sequence shown here is derived from an EMBL/GenBank/DDBJ whole genome shotgun (WGS) entry which is preliminary data.</text>
</comment>
<dbReference type="Gene3D" id="1.10.10.350">
    <property type="match status" value="1"/>
</dbReference>
<dbReference type="InterPro" id="IPR008925">
    <property type="entry name" value="aa_tRNA-synth_I_cd-bd_sf"/>
</dbReference>
<dbReference type="Gene3D" id="6.10.20.10">
    <property type="entry name" value="Lysine tRNA ligase, stem contact fold domain"/>
    <property type="match status" value="1"/>
</dbReference>
<dbReference type="Gene3D" id="3.40.50.620">
    <property type="entry name" value="HUPs"/>
    <property type="match status" value="2"/>
</dbReference>
<evidence type="ECO:0000256" key="9">
    <source>
        <dbReference type="ARBA" id="ARBA00048573"/>
    </source>
</evidence>
<dbReference type="InterPro" id="IPR042078">
    <property type="entry name" value="Lys-tRNA-ligase_SC_fold"/>
</dbReference>
<evidence type="ECO:0000256" key="3">
    <source>
        <dbReference type="ARBA" id="ARBA00022490"/>
    </source>
</evidence>
<dbReference type="InterPro" id="IPR014729">
    <property type="entry name" value="Rossmann-like_a/b/a_fold"/>
</dbReference>
<evidence type="ECO:0000256" key="5">
    <source>
        <dbReference type="ARBA" id="ARBA00022741"/>
    </source>
</evidence>
<gene>
    <name evidence="10" type="primary">lysS</name>
    <name evidence="11" type="ORF">RU97_GL002422</name>
</gene>
<dbReference type="InterPro" id="IPR020751">
    <property type="entry name" value="aa-tRNA-synth_I_codon-bd_sub2"/>
</dbReference>
<dbReference type="RefSeq" id="WP_067395025.1">
    <property type="nucleotide sequence ID" value="NZ_JXKH01000006.1"/>
</dbReference>
<dbReference type="Gene3D" id="1.10.10.770">
    <property type="match status" value="1"/>
</dbReference>
<feature type="short sequence motif" description="'KMSKS' region" evidence="10">
    <location>
        <begin position="281"/>
        <end position="285"/>
    </location>
</feature>
<comment type="caution">
    <text evidence="10">Lacks conserved residue(s) required for the propagation of feature annotation.</text>
</comment>
<dbReference type="GO" id="GO:0005737">
    <property type="term" value="C:cytoplasm"/>
    <property type="evidence" value="ECO:0007669"/>
    <property type="project" value="UniProtKB-SubCell"/>
</dbReference>
<dbReference type="EC" id="6.1.1.6" evidence="10"/>
<evidence type="ECO:0000256" key="1">
    <source>
        <dbReference type="ARBA" id="ARBA00004496"/>
    </source>
</evidence>
<comment type="subcellular location">
    <subcellularLocation>
        <location evidence="1 10">Cytoplasm</location>
    </subcellularLocation>
</comment>
<keyword evidence="6 10" id="KW-0067">ATP-binding</keyword>
<sequence>MHWAFEAAQKIISRQPDAEHYTCASGVSPSGYVHVGNFREIATTFFVTEALKALGKEPRFILSWDDYDRLRKIPHNVTGVDPDAIGLPYTKIPSPDQQAASYGAYFEAQFEAGLRKLGIQPAYIYETQCYEGGVYDEALKHIMDERLAIYDIIARFRTEAPDAAERAAYYPISLYCDTCGHDSTVIEDYDSETSSIHYHCTRGHSGTQQIGQGQRIKLHWKVDWPMRWRYEQVQFEPGGKDHSSKNGSFDVAKAIAKELFDYEAPVYEPYDFVNIKGSHAKMSSSVGNILTLDELLSVYTPEVVLYLYAKYQPRATFDLGLDEDVLRNYAAYEQLRQQVAAGQADENLTQTFQLTGGDGAASLSFSHVVSLLSLTGNDQTAVAELLTKEGQAEAEIQELLPRAAYWLTHYAPERVATIRETFDQTTYDTLTPAVKTELHQFVDLLAQAPEDLMQAVYDLFPETDKKAKREAQKALFQAIYQLVLGSTSGPRINLLVSLVGPERLTRLLVPSA</sequence>
<name>A0A1L8RDN5_9ENTE</name>
<evidence type="ECO:0000256" key="2">
    <source>
        <dbReference type="ARBA" id="ARBA00005594"/>
    </source>
</evidence>
<dbReference type="NCBIfam" id="TIGR00467">
    <property type="entry name" value="lysS_arch"/>
    <property type="match status" value="1"/>
</dbReference>
<dbReference type="SUPFAM" id="SSF52374">
    <property type="entry name" value="Nucleotidylyl transferase"/>
    <property type="match status" value="1"/>
</dbReference>
<reference evidence="11 12" key="1">
    <citation type="submission" date="2014-12" db="EMBL/GenBank/DDBJ databases">
        <title>Draft genome sequences of 29 type strains of Enterococci.</title>
        <authorList>
            <person name="Zhong Z."/>
            <person name="Sun Z."/>
            <person name="Liu W."/>
            <person name="Zhang W."/>
            <person name="Zhang H."/>
        </authorList>
    </citation>
    <scope>NUCLEOTIDE SEQUENCE [LARGE SCALE GENOMIC DNA]</scope>
    <source>
        <strain evidence="11 12">DSM 17029</strain>
    </source>
</reference>
<dbReference type="InterPro" id="IPR002904">
    <property type="entry name" value="Lys-tRNA-ligase"/>
</dbReference>
<evidence type="ECO:0000256" key="10">
    <source>
        <dbReference type="HAMAP-Rule" id="MF_00177"/>
    </source>
</evidence>
<keyword evidence="5 10" id="KW-0547">Nucleotide-binding</keyword>
<dbReference type="GO" id="GO:0004824">
    <property type="term" value="F:lysine-tRNA ligase activity"/>
    <property type="evidence" value="ECO:0007669"/>
    <property type="project" value="UniProtKB-UniRule"/>
</dbReference>
<dbReference type="STRING" id="214095.RU97_GL002422"/>
<accession>A0A1L8RDN5</accession>
<keyword evidence="4 10" id="KW-0436">Ligase</keyword>
<comment type="similarity">
    <text evidence="2 10">Belongs to the class-I aminoacyl-tRNA synthetase family.</text>
</comment>
<organism evidence="11 12">
    <name type="scientific">Enterococcus canis</name>
    <dbReference type="NCBI Taxonomy" id="214095"/>
    <lineage>
        <taxon>Bacteria</taxon>
        <taxon>Bacillati</taxon>
        <taxon>Bacillota</taxon>
        <taxon>Bacilli</taxon>
        <taxon>Lactobacillales</taxon>
        <taxon>Enterococcaceae</taxon>
        <taxon>Enterococcus</taxon>
    </lineage>
</organism>
<keyword evidence="3 10" id="KW-0963">Cytoplasm</keyword>
<evidence type="ECO:0000256" key="7">
    <source>
        <dbReference type="ARBA" id="ARBA00022917"/>
    </source>
</evidence>
<dbReference type="Pfam" id="PF01921">
    <property type="entry name" value="tRNA-synt_1f"/>
    <property type="match status" value="1"/>
</dbReference>